<organism evidence="1 2">
    <name type="scientific">Aromatoleum aromaticum (strain DSM 19018 / LMG 30748 / EbN1)</name>
    <name type="common">Azoarcus sp. (strain EbN1)</name>
    <dbReference type="NCBI Taxonomy" id="76114"/>
    <lineage>
        <taxon>Bacteria</taxon>
        <taxon>Pseudomonadati</taxon>
        <taxon>Pseudomonadota</taxon>
        <taxon>Betaproteobacteria</taxon>
        <taxon>Rhodocyclales</taxon>
        <taxon>Rhodocyclaceae</taxon>
        <taxon>Aromatoleum</taxon>
    </lineage>
</organism>
<evidence type="ECO:0000313" key="2">
    <source>
        <dbReference type="Proteomes" id="UP000006552"/>
    </source>
</evidence>
<name>Q5P2Q0_AROAE</name>
<dbReference type="AlphaFoldDB" id="Q5P2Q0"/>
<keyword evidence="2" id="KW-1185">Reference proteome</keyword>
<evidence type="ECO:0000313" key="1">
    <source>
        <dbReference type="EMBL" id="CAI08414.1"/>
    </source>
</evidence>
<sequence length="194" mass="21730">MSRRGPKIGATEPRVLHRAGNRWRTEYRHRLSKYSVFSGRSGKPPQLDDVPPRCARPCLYAPCGKENFGAAPNQINRIRVLLSAAAMQQRLQCIYRKVFCQRARRKIGACPTRLRAQSGTGRGIFNCVEMWLLHKNAPCHLTECSLLERNPANSADSCTGSCIWPKLLFNVHSFVPRTSRGDESMGGIAVEIPP</sequence>
<proteinExistence type="predicted"/>
<gene>
    <name evidence="1" type="ORF">ebA4036</name>
</gene>
<dbReference type="HOGENOM" id="CLU_1399963_0_0_4"/>
<reference evidence="1 2" key="1">
    <citation type="journal article" date="2005" name="Arch. Microbiol.">
        <title>The genome sequence of an anaerobic aromatic-degrading denitrifying bacterium, strain EbN1.</title>
        <authorList>
            <person name="Rabus R."/>
            <person name="Kube M."/>
            <person name="Heider J."/>
            <person name="Beck A."/>
            <person name="Heitmann K."/>
            <person name="Widdel F."/>
            <person name="Reinhardt R."/>
        </authorList>
    </citation>
    <scope>NUCLEOTIDE SEQUENCE [LARGE SCALE GENOMIC DNA]</scope>
    <source>
        <strain evidence="1 2">EbN1</strain>
    </source>
</reference>
<accession>Q5P2Q0</accession>
<dbReference type="EMBL" id="CR555306">
    <property type="protein sequence ID" value="CAI08414.1"/>
    <property type="molecule type" value="Genomic_DNA"/>
</dbReference>
<dbReference type="KEGG" id="eba:ebA4036"/>
<dbReference type="Proteomes" id="UP000006552">
    <property type="component" value="Chromosome"/>
</dbReference>
<protein>
    <submittedName>
        <fullName evidence="1">Uncharacterized protein</fullName>
    </submittedName>
</protein>
<dbReference type="STRING" id="76114.ebA4036"/>